<sequence>MKLSGKREIDKSLGIAQEKLGIEPKLGIDKKGIEHKKDDEDLGANDNVLINEGLKRWTKGKPNACETMQPIPAEKSTHSATALQGE</sequence>
<name>A0ABR2PDQ2_9ROSI</name>
<gene>
    <name evidence="1" type="ORF">V6N11_010005</name>
</gene>
<keyword evidence="2" id="KW-1185">Reference proteome</keyword>
<organism evidence="1 2">
    <name type="scientific">Hibiscus sabdariffa</name>
    <name type="common">roselle</name>
    <dbReference type="NCBI Taxonomy" id="183260"/>
    <lineage>
        <taxon>Eukaryota</taxon>
        <taxon>Viridiplantae</taxon>
        <taxon>Streptophyta</taxon>
        <taxon>Embryophyta</taxon>
        <taxon>Tracheophyta</taxon>
        <taxon>Spermatophyta</taxon>
        <taxon>Magnoliopsida</taxon>
        <taxon>eudicotyledons</taxon>
        <taxon>Gunneridae</taxon>
        <taxon>Pentapetalae</taxon>
        <taxon>rosids</taxon>
        <taxon>malvids</taxon>
        <taxon>Malvales</taxon>
        <taxon>Malvaceae</taxon>
        <taxon>Malvoideae</taxon>
        <taxon>Hibiscus</taxon>
    </lineage>
</organism>
<evidence type="ECO:0000313" key="2">
    <source>
        <dbReference type="Proteomes" id="UP001396334"/>
    </source>
</evidence>
<proteinExistence type="predicted"/>
<dbReference type="Proteomes" id="UP001396334">
    <property type="component" value="Unassembled WGS sequence"/>
</dbReference>
<protein>
    <submittedName>
        <fullName evidence="1">Uncharacterized protein</fullName>
    </submittedName>
</protein>
<dbReference type="EMBL" id="JBBPBN010000063">
    <property type="protein sequence ID" value="KAK8986449.1"/>
    <property type="molecule type" value="Genomic_DNA"/>
</dbReference>
<evidence type="ECO:0000313" key="1">
    <source>
        <dbReference type="EMBL" id="KAK8986449.1"/>
    </source>
</evidence>
<reference evidence="1 2" key="1">
    <citation type="journal article" date="2024" name="G3 (Bethesda)">
        <title>Genome assembly of Hibiscus sabdariffa L. provides insights into metabolisms of medicinal natural products.</title>
        <authorList>
            <person name="Kim T."/>
        </authorList>
    </citation>
    <scope>NUCLEOTIDE SEQUENCE [LARGE SCALE GENOMIC DNA]</scope>
    <source>
        <strain evidence="1">TK-2024</strain>
        <tissue evidence="1">Old leaves</tissue>
    </source>
</reference>
<comment type="caution">
    <text evidence="1">The sequence shown here is derived from an EMBL/GenBank/DDBJ whole genome shotgun (WGS) entry which is preliminary data.</text>
</comment>
<accession>A0ABR2PDQ2</accession>